<comment type="caution">
    <text evidence="1">The sequence shown here is derived from an EMBL/GenBank/DDBJ whole genome shotgun (WGS) entry which is preliminary data.</text>
</comment>
<name>A0ACC8XCF4_9FIRM</name>
<sequence length="516" mass="59131">MLSNIVQYNLVNYLAQKHKNLCVVGDDDQSIYGWRGADIRNILGFEADYINTKVIKLEQNYRSTKNIVEAAKHVVANNETRKSKSLWTESIEGELINVLEVDDEYKEAMAIVNVIKQEDKSYKDVAVLYRTNVQSRAIEEKMIQNSIPYRLLGGIRFYERKEVKDILAYLRIIANTKDEVALKRIINVPKRGIGQATIDKITQYAECNGISFFKTASMIKEFQILSLASEMKILDFVNIIDELCFIATSGDIKMLIEEIVEKSFYKQYLEKTEPDDAKERMENIQELISKARTYMKIAEIPTLEGFLEEVALVADVDNYDQETDAVTLMTLHSSKGLEFPIVFIPGMEEGLFPSGRSYEQQLLEEERRLAYVGITRAREKLYMLYAQRRMIYGETRVTTPSRFITEIPNNLVHFKSITSKKNDASATFFKKTSPTSYNTVNSYTKSTDGQKITSNTKRDNNKIIEDFFQGDIVKHKQFGQGTVLSVSNKKGNIFVKVDFNGDTKELSTKIAKLQKI</sequence>
<protein>
    <submittedName>
        <fullName evidence="1">Uncharacterized protein</fullName>
    </submittedName>
</protein>
<reference evidence="1" key="1">
    <citation type="submission" date="2016-08" db="EMBL/GenBank/DDBJ databases">
        <authorList>
            <person name="Ngugi D.K."/>
            <person name="Miyake S."/>
            <person name="Stingl U."/>
        </authorList>
    </citation>
    <scope>NUCLEOTIDE SEQUENCE</scope>
    <source>
        <strain evidence="1">SCG-B11WGA-EpuloA1</strain>
    </source>
</reference>
<proteinExistence type="predicted"/>
<dbReference type="Proteomes" id="UP000188605">
    <property type="component" value="Unassembled WGS sequence"/>
</dbReference>
<gene>
    <name evidence="1" type="ORF">AN396_01300</name>
</gene>
<dbReference type="EMBL" id="LJDB01000055">
    <property type="protein sequence ID" value="ONI40234.1"/>
    <property type="molecule type" value="Genomic_DNA"/>
</dbReference>
<evidence type="ECO:0000313" key="2">
    <source>
        <dbReference type="Proteomes" id="UP000188605"/>
    </source>
</evidence>
<organism evidence="1 2">
    <name type="scientific">Candidatus Epulonipiscium fishelsonii</name>
    <dbReference type="NCBI Taxonomy" id="77094"/>
    <lineage>
        <taxon>Bacteria</taxon>
        <taxon>Bacillati</taxon>
        <taxon>Bacillota</taxon>
        <taxon>Clostridia</taxon>
        <taxon>Lachnospirales</taxon>
        <taxon>Lachnospiraceae</taxon>
        <taxon>Candidatus Epulonipiscium</taxon>
    </lineage>
</organism>
<keyword evidence="2" id="KW-1185">Reference proteome</keyword>
<evidence type="ECO:0000313" key="1">
    <source>
        <dbReference type="EMBL" id="ONI40234.1"/>
    </source>
</evidence>
<accession>A0ACC8XCF4</accession>